<dbReference type="EC" id="4.2.1.3" evidence="5"/>
<keyword evidence="19" id="KW-1185">Reference proteome</keyword>
<dbReference type="Pfam" id="PF00330">
    <property type="entry name" value="Aconitase"/>
    <property type="match status" value="1"/>
</dbReference>
<dbReference type="InterPro" id="IPR000573">
    <property type="entry name" value="AconitaseA/IPMdHydase_ssu_swvl"/>
</dbReference>
<evidence type="ECO:0000256" key="13">
    <source>
        <dbReference type="ARBA" id="ARBA00023239"/>
    </source>
</evidence>
<dbReference type="Pfam" id="PF00694">
    <property type="entry name" value="Aconitase_C"/>
    <property type="match status" value="1"/>
</dbReference>
<comment type="similarity">
    <text evidence="4">Belongs to the aconitase/IPM isomerase family.</text>
</comment>
<reference evidence="18 19" key="1">
    <citation type="submission" date="2014-02" db="EMBL/GenBank/DDBJ databases">
        <title>The genome sequence of Colletotrichum salicis CBS 607.94.</title>
        <authorList>
            <person name="Baroncelli R."/>
            <person name="Thon M.R."/>
        </authorList>
    </citation>
    <scope>NUCLEOTIDE SEQUENCE [LARGE SCALE GENOMIC DNA]</scope>
    <source>
        <strain evidence="18 19">CBS 607.94</strain>
    </source>
</reference>
<dbReference type="GO" id="GO:0051539">
    <property type="term" value="F:4 iron, 4 sulfur cluster binding"/>
    <property type="evidence" value="ECO:0007669"/>
    <property type="project" value="InterPro"/>
</dbReference>
<accession>A0A135TYP7</accession>
<protein>
    <recommendedName>
        <fullName evidence="6">Aconitate hydratase, mitochondrial</fullName>
        <ecNumber evidence="5">4.2.1.3</ecNumber>
    </recommendedName>
    <alternativeName>
        <fullName evidence="15">Citrate hydro-lyase</fullName>
    </alternativeName>
</protein>
<dbReference type="AlphaFoldDB" id="A0A135TYP7"/>
<dbReference type="SUPFAM" id="SSF53732">
    <property type="entry name" value="Aconitase iron-sulfur domain"/>
    <property type="match status" value="1"/>
</dbReference>
<evidence type="ECO:0000256" key="8">
    <source>
        <dbReference type="ARBA" id="ARBA00022723"/>
    </source>
</evidence>
<dbReference type="GO" id="GO:0003994">
    <property type="term" value="F:aconitate hydratase activity"/>
    <property type="evidence" value="ECO:0007669"/>
    <property type="project" value="UniProtKB-EC"/>
</dbReference>
<dbReference type="Gene3D" id="3.20.19.10">
    <property type="entry name" value="Aconitase, domain 4"/>
    <property type="match status" value="1"/>
</dbReference>
<evidence type="ECO:0000259" key="16">
    <source>
        <dbReference type="Pfam" id="PF00330"/>
    </source>
</evidence>
<dbReference type="InterPro" id="IPR015932">
    <property type="entry name" value="Aconitase_dom2"/>
</dbReference>
<keyword evidence="7" id="KW-0816">Tricarboxylic acid cycle</keyword>
<dbReference type="OrthoDB" id="2224430at2759"/>
<dbReference type="PANTHER" id="PTHR43160:SF3">
    <property type="entry name" value="ACONITATE HYDRATASE, MITOCHONDRIAL"/>
    <property type="match status" value="1"/>
</dbReference>
<dbReference type="GO" id="GO:0046872">
    <property type="term" value="F:metal ion binding"/>
    <property type="evidence" value="ECO:0007669"/>
    <property type="project" value="UniProtKB-KW"/>
</dbReference>
<dbReference type="GO" id="GO:0006099">
    <property type="term" value="P:tricarboxylic acid cycle"/>
    <property type="evidence" value="ECO:0007669"/>
    <property type="project" value="UniProtKB-KW"/>
</dbReference>
<evidence type="ECO:0000313" key="19">
    <source>
        <dbReference type="Proteomes" id="UP000070121"/>
    </source>
</evidence>
<keyword evidence="10" id="KW-0408">Iron</keyword>
<evidence type="ECO:0000256" key="4">
    <source>
        <dbReference type="ARBA" id="ARBA00007185"/>
    </source>
</evidence>
<feature type="domain" description="Aconitase A/isopropylmalate dehydratase small subunit swivel" evidence="17">
    <location>
        <begin position="473"/>
        <end position="585"/>
    </location>
</feature>
<evidence type="ECO:0000259" key="17">
    <source>
        <dbReference type="Pfam" id="PF00694"/>
    </source>
</evidence>
<evidence type="ECO:0000256" key="1">
    <source>
        <dbReference type="ARBA" id="ARBA00001966"/>
    </source>
</evidence>
<keyword evidence="13" id="KW-0456">Lyase</keyword>
<feature type="domain" description="Aconitase/3-isopropylmalate dehydratase large subunit alpha/beta/alpha" evidence="16">
    <location>
        <begin position="15"/>
        <end position="405"/>
    </location>
</feature>
<dbReference type="InterPro" id="IPR050926">
    <property type="entry name" value="Aconitase/IPM_isomerase"/>
</dbReference>
<dbReference type="Gene3D" id="3.30.499.10">
    <property type="entry name" value="Aconitase, domain 3"/>
    <property type="match status" value="2"/>
</dbReference>
<dbReference type="GO" id="GO:0005829">
    <property type="term" value="C:cytosol"/>
    <property type="evidence" value="ECO:0007669"/>
    <property type="project" value="TreeGrafter"/>
</dbReference>
<evidence type="ECO:0000256" key="7">
    <source>
        <dbReference type="ARBA" id="ARBA00022532"/>
    </source>
</evidence>
<comment type="pathway">
    <text evidence="3">Carbohydrate metabolism; tricarboxylic acid cycle; isocitrate from oxaloacetate: step 2/2.</text>
</comment>
<dbReference type="InterPro" id="IPR001030">
    <property type="entry name" value="Acoase/IPM_deHydtase_lsu_aba"/>
</dbReference>
<evidence type="ECO:0000256" key="11">
    <source>
        <dbReference type="ARBA" id="ARBA00023014"/>
    </source>
</evidence>
<dbReference type="PROSITE" id="PS00450">
    <property type="entry name" value="ACONITASE_1"/>
    <property type="match status" value="1"/>
</dbReference>
<evidence type="ECO:0000256" key="15">
    <source>
        <dbReference type="ARBA" id="ARBA00029682"/>
    </source>
</evidence>
<dbReference type="PRINTS" id="PR00415">
    <property type="entry name" value="ACONITASE"/>
</dbReference>
<organism evidence="18 19">
    <name type="scientific">Colletotrichum salicis</name>
    <dbReference type="NCBI Taxonomy" id="1209931"/>
    <lineage>
        <taxon>Eukaryota</taxon>
        <taxon>Fungi</taxon>
        <taxon>Dikarya</taxon>
        <taxon>Ascomycota</taxon>
        <taxon>Pezizomycotina</taxon>
        <taxon>Sordariomycetes</taxon>
        <taxon>Hypocreomycetidae</taxon>
        <taxon>Glomerellales</taxon>
        <taxon>Glomerellaceae</taxon>
        <taxon>Colletotrichum</taxon>
        <taxon>Colletotrichum acutatum species complex</taxon>
    </lineage>
</organism>
<comment type="caution">
    <text evidence="18">The sequence shown here is derived from an EMBL/GenBank/DDBJ whole genome shotgun (WGS) entry which is preliminary data.</text>
</comment>
<evidence type="ECO:0000256" key="10">
    <source>
        <dbReference type="ARBA" id="ARBA00023004"/>
    </source>
</evidence>
<dbReference type="Proteomes" id="UP000070121">
    <property type="component" value="Unassembled WGS sequence"/>
</dbReference>
<evidence type="ECO:0000256" key="6">
    <source>
        <dbReference type="ARBA" id="ARBA00015940"/>
    </source>
</evidence>
<keyword evidence="11" id="KW-0411">Iron-sulfur</keyword>
<proteinExistence type="inferred from homology"/>
<evidence type="ECO:0000313" key="18">
    <source>
        <dbReference type="EMBL" id="KXH53270.1"/>
    </source>
</evidence>
<evidence type="ECO:0000256" key="12">
    <source>
        <dbReference type="ARBA" id="ARBA00023128"/>
    </source>
</evidence>
<gene>
    <name evidence="18" type="ORF">CSAL01_01918</name>
</gene>
<dbReference type="STRING" id="1209931.A0A135TYP7"/>
<comment type="cofactor">
    <cofactor evidence="1">
        <name>[4Fe-4S] cluster</name>
        <dbReference type="ChEBI" id="CHEBI:49883"/>
    </cofactor>
</comment>
<dbReference type="InterPro" id="IPR006248">
    <property type="entry name" value="Aconitase_mito-like"/>
</dbReference>
<dbReference type="SUPFAM" id="SSF52016">
    <property type="entry name" value="LeuD/IlvD-like"/>
    <property type="match status" value="1"/>
</dbReference>
<dbReference type="InterPro" id="IPR036008">
    <property type="entry name" value="Aconitase_4Fe-4S_dom"/>
</dbReference>
<dbReference type="InterPro" id="IPR015928">
    <property type="entry name" value="Aconitase/3IPM_dehydase_swvl"/>
</dbReference>
<evidence type="ECO:0000256" key="2">
    <source>
        <dbReference type="ARBA" id="ARBA00004173"/>
    </source>
</evidence>
<dbReference type="NCBIfam" id="TIGR01340">
    <property type="entry name" value="aconitase_mito"/>
    <property type="match status" value="1"/>
</dbReference>
<evidence type="ECO:0000256" key="14">
    <source>
        <dbReference type="ARBA" id="ARBA00023501"/>
    </source>
</evidence>
<keyword evidence="9" id="KW-0809">Transit peptide</keyword>
<comment type="subcellular location">
    <subcellularLocation>
        <location evidence="2">Mitochondrion</location>
    </subcellularLocation>
</comment>
<dbReference type="NCBIfam" id="NF005558">
    <property type="entry name" value="PRK07229.1"/>
    <property type="match status" value="1"/>
</dbReference>
<name>A0A135TYP7_9PEZI</name>
<comment type="catalytic activity">
    <reaction evidence="14">
        <text>citrate = D-threo-isocitrate</text>
        <dbReference type="Rhea" id="RHEA:10336"/>
        <dbReference type="ChEBI" id="CHEBI:15562"/>
        <dbReference type="ChEBI" id="CHEBI:16947"/>
        <dbReference type="EC" id="4.2.1.3"/>
    </reaction>
</comment>
<evidence type="ECO:0000256" key="5">
    <source>
        <dbReference type="ARBA" id="ARBA00012926"/>
    </source>
</evidence>
<keyword evidence="12" id="KW-0496">Mitochondrion</keyword>
<evidence type="ECO:0000256" key="3">
    <source>
        <dbReference type="ARBA" id="ARBA00004717"/>
    </source>
</evidence>
<keyword evidence="8" id="KW-0479">Metal-binding</keyword>
<evidence type="ECO:0000256" key="9">
    <source>
        <dbReference type="ARBA" id="ARBA00022946"/>
    </source>
</evidence>
<dbReference type="EMBL" id="JFFI01001839">
    <property type="protein sequence ID" value="KXH53270.1"/>
    <property type="molecule type" value="Genomic_DNA"/>
</dbReference>
<dbReference type="PANTHER" id="PTHR43160">
    <property type="entry name" value="ACONITATE HYDRATASE B"/>
    <property type="match status" value="1"/>
</dbReference>
<dbReference type="InterPro" id="IPR015931">
    <property type="entry name" value="Acnase/IPM_dHydase_lsu_aba_1/3"/>
</dbReference>
<dbReference type="InterPro" id="IPR018136">
    <property type="entry name" value="Aconitase_4Fe-4S_BS"/>
</dbReference>
<dbReference type="Gene3D" id="3.40.1060.10">
    <property type="entry name" value="Aconitase, Domain 2"/>
    <property type="match status" value="1"/>
</dbReference>
<dbReference type="GO" id="GO:0005739">
    <property type="term" value="C:mitochondrion"/>
    <property type="evidence" value="ECO:0007669"/>
    <property type="project" value="UniProtKB-SubCell"/>
</dbReference>
<dbReference type="FunFam" id="3.40.1060.10:FF:000001">
    <property type="entry name" value="Aconitate hydratase, mitochondrial"/>
    <property type="match status" value="1"/>
</dbReference>
<sequence>MALLQFISAGPPRVRVLTSVHSDHLVVAEKGDQEDLARATRDHKEVYAFLGSATKKYGIGYWKPGTGTIHTTIFENYAVPGGLMIGTDSHTPNAGGMGMLGIGVGGTDAVDAMSGMPWELVCPKVCGVRLTGKLQGWSSSKDIICKLAGILTVSEGKGKVIEFFGPGTTTLGATAMATVCNMSAEIGSTSCSFPYSEAMSRYLSATRRNDIADYASTFKEPLLVGDEGCDRYYDEIIEIDLSTLETHINGPFTPVLAHPLSRFKQHVTESSWPSDIACSLVGSCTNSSYEDLEKVRHVILQAREAGLKRTKTRFLVSPGSEQIRATAEEEGILHTLRQAGATALSNSCGPCVGQWDRKDVDVKGAEENSIISSFNRNFTCRHDSNPATHSFMTSPELATAFAFAGNLTFNLMADDIPVPTPELPVFFSPGANRFQPPVLADTSELTVNFLATSDRLQLLTPFDGWQLGEARDMSIVIKVRGKCTTDHISPAGPWYKYRGHLENISNNMLLGRWLDQTSAPSREEYEERGHQMVYYRDDNYGEGSPREHAALEPRYLGGVAIIAKSFARIHETNLKKQGMLPLTFVDLADYNKIKREDHITLVDVEDGDLQPGKQVTMEVVTLHGKRWRAKLNHTFEINQIEWLRAGSALNHIKRVILHGEA</sequence>